<sequence length="222" mass="26877">MEKNKQYFNEYIMDLRSIIELSSFSLMILNFILLPVSKVHRLDIALSVSLIFYYLIIRPRVKDTQTFYVFRIIASNATRRAFLHFIIIRLLVKRSLDVYTNHYFIKYTIIMTIIFIMYIIILAHISNAKLAKKEKFFKNFKYNDKLLIENYTLENFESFKYYNNLSALYSDDNTNSELIDMRYNYLMSILSKQEDDEELEKIRLDIIKKIDEAYKFIKFEKK</sequence>
<reference evidence="2" key="1">
    <citation type="submission" date="2022-04" db="EMBL/GenBank/DDBJ databases">
        <title>Complete genome sequences of Ezakiella coagulans and Fenollaria massiliensis.</title>
        <authorList>
            <person name="France M.T."/>
            <person name="Clifford J."/>
            <person name="Narina S."/>
            <person name="Rutt L."/>
            <person name="Ravel J."/>
        </authorList>
    </citation>
    <scope>NUCLEOTIDE SEQUENCE</scope>
    <source>
        <strain evidence="2">C0061C2</strain>
    </source>
</reference>
<dbReference type="RefSeq" id="WP_070599914.1">
    <property type="nucleotide sequence ID" value="NZ_CP096649.1"/>
</dbReference>
<gene>
    <name evidence="2" type="ORF">M1R53_04470</name>
</gene>
<accession>A0A9E7DIB5</accession>
<evidence type="ECO:0000313" key="2">
    <source>
        <dbReference type="EMBL" id="UQK58498.1"/>
    </source>
</evidence>
<feature type="transmembrane region" description="Helical" evidence="1">
    <location>
        <begin position="12"/>
        <end position="33"/>
    </location>
</feature>
<protein>
    <submittedName>
        <fullName evidence="2">Uncharacterized protein</fullName>
    </submittedName>
</protein>
<feature type="transmembrane region" description="Helical" evidence="1">
    <location>
        <begin position="68"/>
        <end position="92"/>
    </location>
</feature>
<feature type="transmembrane region" description="Helical" evidence="1">
    <location>
        <begin position="104"/>
        <end position="125"/>
    </location>
</feature>
<proteinExistence type="predicted"/>
<keyword evidence="1" id="KW-0812">Transmembrane</keyword>
<dbReference type="EMBL" id="CP096649">
    <property type="protein sequence ID" value="UQK58498.1"/>
    <property type="molecule type" value="Genomic_DNA"/>
</dbReference>
<keyword evidence="1" id="KW-1133">Transmembrane helix</keyword>
<evidence type="ECO:0000313" key="3">
    <source>
        <dbReference type="Proteomes" id="UP000831151"/>
    </source>
</evidence>
<feature type="transmembrane region" description="Helical" evidence="1">
    <location>
        <begin position="39"/>
        <end position="56"/>
    </location>
</feature>
<organism evidence="2 3">
    <name type="scientific">Fenollaria massiliensis</name>
    <dbReference type="NCBI Taxonomy" id="938288"/>
    <lineage>
        <taxon>Bacteria</taxon>
        <taxon>Bacillati</taxon>
        <taxon>Bacillota</taxon>
        <taxon>Clostridia</taxon>
        <taxon>Eubacteriales</taxon>
        <taxon>Fenollaria</taxon>
    </lineage>
</organism>
<keyword evidence="1" id="KW-0472">Membrane</keyword>
<name>A0A9E7DIB5_9FIRM</name>
<dbReference type="Proteomes" id="UP000831151">
    <property type="component" value="Chromosome"/>
</dbReference>
<keyword evidence="3" id="KW-1185">Reference proteome</keyword>
<dbReference type="AlphaFoldDB" id="A0A9E7DIB5"/>
<dbReference type="KEGG" id="fms:M1R53_04470"/>
<evidence type="ECO:0000256" key="1">
    <source>
        <dbReference type="SAM" id="Phobius"/>
    </source>
</evidence>